<dbReference type="SUPFAM" id="SSF75005">
    <property type="entry name" value="Arabinanase/levansucrase/invertase"/>
    <property type="match status" value="1"/>
</dbReference>
<evidence type="ECO:0000256" key="3">
    <source>
        <dbReference type="ARBA" id="ARBA00022801"/>
    </source>
</evidence>
<keyword evidence="3 5" id="KW-0378">Hydrolase</keyword>
<dbReference type="InterPro" id="IPR050727">
    <property type="entry name" value="GH43_arabinanases"/>
</dbReference>
<dbReference type="CDD" id="cd08983">
    <property type="entry name" value="GH43_Bt3655-like"/>
    <property type="match status" value="1"/>
</dbReference>
<dbReference type="GO" id="GO:0004553">
    <property type="term" value="F:hydrolase activity, hydrolyzing O-glycosyl compounds"/>
    <property type="evidence" value="ECO:0007669"/>
    <property type="project" value="InterPro"/>
</dbReference>
<organism evidence="6 7">
    <name type="scientific">Candidatus Caccoplasma intestinavium</name>
    <dbReference type="NCBI Taxonomy" id="2840716"/>
    <lineage>
        <taxon>Bacteria</taxon>
        <taxon>Pseudomonadati</taxon>
        <taxon>Bacteroidota</taxon>
        <taxon>Bacteroidia</taxon>
        <taxon>Bacteroidales</taxon>
        <taxon>Bacteroidaceae</taxon>
        <taxon>Bacteroidaceae incertae sedis</taxon>
        <taxon>Candidatus Caccoplasma</taxon>
    </lineage>
</organism>
<comment type="similarity">
    <text evidence="2 5">Belongs to the glycosyl hydrolase 43 family.</text>
</comment>
<comment type="pathway">
    <text evidence="1">Glycan metabolism; L-arabinan degradation.</text>
</comment>
<evidence type="ECO:0000313" key="6">
    <source>
        <dbReference type="EMBL" id="HIT39209.1"/>
    </source>
</evidence>
<dbReference type="Proteomes" id="UP000886722">
    <property type="component" value="Unassembled WGS sequence"/>
</dbReference>
<dbReference type="Gene3D" id="2.115.10.20">
    <property type="entry name" value="Glycosyl hydrolase domain, family 43"/>
    <property type="match status" value="1"/>
</dbReference>
<keyword evidence="4 5" id="KW-0326">Glycosidase</keyword>
<evidence type="ECO:0000256" key="1">
    <source>
        <dbReference type="ARBA" id="ARBA00004834"/>
    </source>
</evidence>
<dbReference type="PANTHER" id="PTHR43301:SF3">
    <property type="entry name" value="ARABINAN ENDO-1,5-ALPHA-L-ARABINOSIDASE A-RELATED"/>
    <property type="match status" value="1"/>
</dbReference>
<name>A0A9D1GFC1_9BACT</name>
<evidence type="ECO:0000256" key="5">
    <source>
        <dbReference type="RuleBase" id="RU361187"/>
    </source>
</evidence>
<dbReference type="GO" id="GO:0005975">
    <property type="term" value="P:carbohydrate metabolic process"/>
    <property type="evidence" value="ECO:0007669"/>
    <property type="project" value="InterPro"/>
</dbReference>
<evidence type="ECO:0000313" key="7">
    <source>
        <dbReference type="Proteomes" id="UP000886722"/>
    </source>
</evidence>
<proteinExistence type="inferred from homology"/>
<evidence type="ECO:0000256" key="4">
    <source>
        <dbReference type="ARBA" id="ARBA00023295"/>
    </source>
</evidence>
<evidence type="ECO:0000256" key="2">
    <source>
        <dbReference type="ARBA" id="ARBA00009865"/>
    </source>
</evidence>
<gene>
    <name evidence="6" type="ORF">IAD06_04120</name>
</gene>
<dbReference type="AlphaFoldDB" id="A0A9D1GFC1"/>
<dbReference type="InterPro" id="IPR006710">
    <property type="entry name" value="Glyco_hydro_43"/>
</dbReference>
<dbReference type="InterPro" id="IPR023296">
    <property type="entry name" value="Glyco_hydro_beta-prop_sf"/>
</dbReference>
<dbReference type="Pfam" id="PF04616">
    <property type="entry name" value="Glyco_hydro_43"/>
    <property type="match status" value="1"/>
</dbReference>
<dbReference type="PANTHER" id="PTHR43301">
    <property type="entry name" value="ARABINAN ENDO-1,5-ALPHA-L-ARABINOSIDASE"/>
    <property type="match status" value="1"/>
</dbReference>
<comment type="caution">
    <text evidence="6">The sequence shown here is derived from an EMBL/GenBank/DDBJ whole genome shotgun (WGS) entry which is preliminary data.</text>
</comment>
<protein>
    <submittedName>
        <fullName evidence="6">Glycoside hydrolase family 43 protein</fullName>
    </submittedName>
</protein>
<reference evidence="6" key="1">
    <citation type="submission" date="2020-10" db="EMBL/GenBank/DDBJ databases">
        <authorList>
            <person name="Gilroy R."/>
        </authorList>
    </citation>
    <scope>NUCLEOTIDE SEQUENCE</scope>
    <source>
        <strain evidence="6">21143</strain>
    </source>
</reference>
<sequence length="305" mass="35393">MKNRNIYLSLLVGWLLLCTACSPRKVYLSTSFHEPATDGLRFIYSYDGYHWDSIPGIWLEPAVGTQRVLRDPSLVQATDGVFHLVWTSSWRNDYGIGYASSRDLVHWSEQRHIDLMQDYDTLTHNVWAPELFYESVTGEYMIAWASAIPGRFDGTQRQYYTVTRDFKNFSPVRIFYDPGYNSIDGTVIKRSENDYVLIVKDNRKPGFSNLHAAFGTSPAGPWRDETVAFTPEWAEGPTCIRVGEDYLIYFDLYRQYRYGAVRTRDFRHFEDITERISVPKGHKHGTAIVVDESVVKRLLQEVKRK</sequence>
<accession>A0A9D1GFC1</accession>
<reference evidence="6" key="2">
    <citation type="journal article" date="2021" name="PeerJ">
        <title>Extensive microbial diversity within the chicken gut microbiome revealed by metagenomics and culture.</title>
        <authorList>
            <person name="Gilroy R."/>
            <person name="Ravi A."/>
            <person name="Getino M."/>
            <person name="Pursley I."/>
            <person name="Horton D.L."/>
            <person name="Alikhan N.F."/>
            <person name="Baker D."/>
            <person name="Gharbi K."/>
            <person name="Hall N."/>
            <person name="Watson M."/>
            <person name="Adriaenssens E.M."/>
            <person name="Foster-Nyarko E."/>
            <person name="Jarju S."/>
            <person name="Secka A."/>
            <person name="Antonio M."/>
            <person name="Oren A."/>
            <person name="Chaudhuri R.R."/>
            <person name="La Ragione R."/>
            <person name="Hildebrand F."/>
            <person name="Pallen M.J."/>
        </authorList>
    </citation>
    <scope>NUCLEOTIDE SEQUENCE</scope>
    <source>
        <strain evidence="6">21143</strain>
    </source>
</reference>
<dbReference type="EMBL" id="DVKT01000032">
    <property type="protein sequence ID" value="HIT39209.1"/>
    <property type="molecule type" value="Genomic_DNA"/>
</dbReference>